<name>A0AAV6GZ29_9TELE</name>
<dbReference type="SMART" id="SM00360">
    <property type="entry name" value="RRM"/>
    <property type="match status" value="1"/>
</dbReference>
<evidence type="ECO:0000313" key="4">
    <source>
        <dbReference type="EMBL" id="KAG5278937.1"/>
    </source>
</evidence>
<keyword evidence="5" id="KW-1185">Reference proteome</keyword>
<feature type="compositionally biased region" description="Polar residues" evidence="2">
    <location>
        <begin position="28"/>
        <end position="38"/>
    </location>
</feature>
<feature type="compositionally biased region" description="Basic and acidic residues" evidence="2">
    <location>
        <begin position="520"/>
        <end position="575"/>
    </location>
</feature>
<dbReference type="Gene3D" id="3.30.70.330">
    <property type="match status" value="1"/>
</dbReference>
<evidence type="ECO:0000256" key="1">
    <source>
        <dbReference type="PROSITE-ProRule" id="PRU00176"/>
    </source>
</evidence>
<protein>
    <recommendedName>
        <fullName evidence="3">RRM domain-containing protein</fullName>
    </recommendedName>
</protein>
<feature type="region of interest" description="Disordered" evidence="2">
    <location>
        <begin position="1"/>
        <end position="166"/>
    </location>
</feature>
<keyword evidence="1" id="KW-0694">RNA-binding</keyword>
<feature type="compositionally biased region" description="Gly residues" evidence="2">
    <location>
        <begin position="149"/>
        <end position="159"/>
    </location>
</feature>
<evidence type="ECO:0000259" key="3">
    <source>
        <dbReference type="PROSITE" id="PS50102"/>
    </source>
</evidence>
<proteinExistence type="predicted"/>
<dbReference type="SUPFAM" id="SSF57667">
    <property type="entry name" value="beta-beta-alpha zinc fingers"/>
    <property type="match status" value="1"/>
</dbReference>
<feature type="domain" description="RRM" evidence="3">
    <location>
        <begin position="353"/>
        <end position="428"/>
    </location>
</feature>
<dbReference type="PROSITE" id="PS00028">
    <property type="entry name" value="ZINC_FINGER_C2H2_1"/>
    <property type="match status" value="1"/>
</dbReference>
<feature type="compositionally biased region" description="Polar residues" evidence="2">
    <location>
        <begin position="68"/>
        <end position="89"/>
    </location>
</feature>
<dbReference type="InterPro" id="IPR013087">
    <property type="entry name" value="Znf_C2H2_type"/>
</dbReference>
<accession>A0AAV6GZ29</accession>
<feature type="compositionally biased region" description="Basic and acidic residues" evidence="2">
    <location>
        <begin position="449"/>
        <end position="469"/>
    </location>
</feature>
<dbReference type="AlphaFoldDB" id="A0AAV6GZ29"/>
<dbReference type="EMBL" id="JADWDJ010000007">
    <property type="protein sequence ID" value="KAG5278937.1"/>
    <property type="molecule type" value="Genomic_DNA"/>
</dbReference>
<dbReference type="GO" id="GO:0003723">
    <property type="term" value="F:RNA binding"/>
    <property type="evidence" value="ECO:0007669"/>
    <property type="project" value="UniProtKB-UniRule"/>
</dbReference>
<dbReference type="InterPro" id="IPR034790">
    <property type="entry name" value="RBM20_RRM"/>
</dbReference>
<dbReference type="SUPFAM" id="SSF54928">
    <property type="entry name" value="RNA-binding domain, RBD"/>
    <property type="match status" value="1"/>
</dbReference>
<feature type="compositionally biased region" description="Basic and acidic residues" evidence="2">
    <location>
        <begin position="667"/>
        <end position="694"/>
    </location>
</feature>
<dbReference type="InterPro" id="IPR000504">
    <property type="entry name" value="RRM_dom"/>
</dbReference>
<evidence type="ECO:0000313" key="5">
    <source>
        <dbReference type="Proteomes" id="UP000823561"/>
    </source>
</evidence>
<sequence length="752" mass="83045">MAFPPPNSALGTLVGGGFPQKPGGMRLNHSTPNPSQAPGLQDYGKKGPTFPSDTDHQPQYGFLGGASVVTSKGNEGQYNTQAKSNQGGYQQRDFFAPDSQGEVSGFGGGVGGSGPSGQTHEAYPGSTQKESWKHPGCFSHGGKMDVPPGGVGSGGGGGTSWVPGGQQFRPRVELYNPEEPTTDPKFSPVGGPGFGTGGAQGFVGYPQQLQTGEDMGRLVGSPTPLQPHQFNDFHAVTPTQLPHQCTICDKKVYNLKDWDQHVKGKLHLQNRTLYTEGSAAGATHYPTTSEGCLNAALANTMAYSSAASQDVSSGPIASYLPTAAMKSFPLSGVGLTAHQHGAKFPQRKPFPGRVVHICNLPEGSCTENDVINLGLPFGKVTNYILMRSTHQAFLEMAYVEAAQAMVQYYQLQPATINNQKLLIRMSKRYKELQLKKPGKDVDSIIHDIHSQRERDEMQELDRYLPERPRSRSPHRGSLSPRSHSPSFTSCSSTHSPQGGPCRPEWNNGMGPRRPSWDWTPHPRREDDRERDEGLWRNGEDDRPNGRVPDRRKSYLKAGDRISPRTMDERGGRDWYCRGSPQGPTFPSYRDMDDFYKKEHLYKSDKPSRPPYPRHEMKAKRREASDYHRPSRHSESDMSEEPIPPRSPEDKKQGSPGRGRSKKQTRRQTAEKVEKDPNNNGQHQREESSSKERSVSPHSVKKNTDVTEADQNKESGPEEWESEDDTEGECWYPKKHGGACDSGRGRRRGGLYN</sequence>
<feature type="compositionally biased region" description="Gly residues" evidence="2">
    <location>
        <begin position="104"/>
        <end position="115"/>
    </location>
</feature>
<evidence type="ECO:0000256" key="2">
    <source>
        <dbReference type="SAM" id="MobiDB-lite"/>
    </source>
</evidence>
<dbReference type="InterPro" id="IPR036236">
    <property type="entry name" value="Znf_C2H2_sf"/>
</dbReference>
<dbReference type="InterPro" id="IPR035979">
    <property type="entry name" value="RBD_domain_sf"/>
</dbReference>
<dbReference type="InterPro" id="IPR012677">
    <property type="entry name" value="Nucleotide-bd_a/b_plait_sf"/>
</dbReference>
<dbReference type="PROSITE" id="PS50102">
    <property type="entry name" value="RRM"/>
    <property type="match status" value="1"/>
</dbReference>
<feature type="compositionally biased region" description="Low complexity" evidence="2">
    <location>
        <begin position="475"/>
        <end position="496"/>
    </location>
</feature>
<organism evidence="4 5">
    <name type="scientific">Alosa alosa</name>
    <name type="common">allis shad</name>
    <dbReference type="NCBI Taxonomy" id="278164"/>
    <lineage>
        <taxon>Eukaryota</taxon>
        <taxon>Metazoa</taxon>
        <taxon>Chordata</taxon>
        <taxon>Craniata</taxon>
        <taxon>Vertebrata</taxon>
        <taxon>Euteleostomi</taxon>
        <taxon>Actinopterygii</taxon>
        <taxon>Neopterygii</taxon>
        <taxon>Teleostei</taxon>
        <taxon>Clupei</taxon>
        <taxon>Clupeiformes</taxon>
        <taxon>Clupeoidei</taxon>
        <taxon>Clupeidae</taxon>
        <taxon>Alosa</taxon>
    </lineage>
</organism>
<dbReference type="PANTHER" id="PTHR15592">
    <property type="entry name" value="MATRIN 3/NUCLEAR PROTEIN 220-RELATED"/>
    <property type="match status" value="1"/>
</dbReference>
<gene>
    <name evidence="4" type="ORF">AALO_G00104370</name>
</gene>
<dbReference type="CDD" id="cd12685">
    <property type="entry name" value="RRM_RBM20"/>
    <property type="match status" value="1"/>
</dbReference>
<reference evidence="4" key="1">
    <citation type="submission" date="2020-10" db="EMBL/GenBank/DDBJ databases">
        <title>Chromosome-scale genome assembly of the Allis shad, Alosa alosa.</title>
        <authorList>
            <person name="Margot Z."/>
            <person name="Christophe K."/>
            <person name="Cabau C."/>
            <person name="Louis A."/>
            <person name="Berthelot C."/>
            <person name="Parey E."/>
            <person name="Roest Crollius H."/>
            <person name="Montfort J."/>
            <person name="Robinson-Rechavi M."/>
            <person name="Bucao C."/>
            <person name="Bouchez O."/>
            <person name="Gislard M."/>
            <person name="Lluch J."/>
            <person name="Milhes M."/>
            <person name="Lampietro C."/>
            <person name="Lopez Roques C."/>
            <person name="Donnadieu C."/>
            <person name="Braasch I."/>
            <person name="Desvignes T."/>
            <person name="Postlethwait J."/>
            <person name="Bobe J."/>
            <person name="Guiguen Y."/>
        </authorList>
    </citation>
    <scope>NUCLEOTIDE SEQUENCE</scope>
    <source>
        <strain evidence="4">M-15738</strain>
        <tissue evidence="4">Blood</tissue>
    </source>
</reference>
<comment type="caution">
    <text evidence="4">The sequence shown here is derived from an EMBL/GenBank/DDBJ whole genome shotgun (WGS) entry which is preliminary data.</text>
</comment>
<feature type="compositionally biased region" description="Basic and acidic residues" evidence="2">
    <location>
        <begin position="701"/>
        <end position="715"/>
    </location>
</feature>
<feature type="compositionally biased region" description="Basic and acidic residues" evidence="2">
    <location>
        <begin position="589"/>
        <end position="635"/>
    </location>
</feature>
<dbReference type="Proteomes" id="UP000823561">
    <property type="component" value="Chromosome 7"/>
</dbReference>
<feature type="region of interest" description="Disordered" evidence="2">
    <location>
        <begin position="449"/>
        <end position="752"/>
    </location>
</feature>
<feature type="compositionally biased region" description="Acidic residues" evidence="2">
    <location>
        <begin position="716"/>
        <end position="727"/>
    </location>
</feature>